<accession>A0A1I0RXJ0</accession>
<gene>
    <name evidence="1" type="ORF">SAMN05421659_1318</name>
</gene>
<proteinExistence type="predicted"/>
<keyword evidence="2" id="KW-1185">Reference proteome</keyword>
<evidence type="ECO:0000313" key="2">
    <source>
        <dbReference type="Proteomes" id="UP000199701"/>
    </source>
</evidence>
<organism evidence="1 2">
    <name type="scientific">[Clostridium] fimetarium</name>
    <dbReference type="NCBI Taxonomy" id="99656"/>
    <lineage>
        <taxon>Bacteria</taxon>
        <taxon>Bacillati</taxon>
        <taxon>Bacillota</taxon>
        <taxon>Clostridia</taxon>
        <taxon>Lachnospirales</taxon>
        <taxon>Lachnospiraceae</taxon>
    </lineage>
</organism>
<protein>
    <submittedName>
        <fullName evidence="1">Uncharacterized protein</fullName>
    </submittedName>
</protein>
<dbReference type="EMBL" id="FOJI01000031">
    <property type="protein sequence ID" value="SEW46308.1"/>
    <property type="molecule type" value="Genomic_DNA"/>
</dbReference>
<reference evidence="1 2" key="1">
    <citation type="submission" date="2016-10" db="EMBL/GenBank/DDBJ databases">
        <authorList>
            <person name="de Groot N.N."/>
        </authorList>
    </citation>
    <scope>NUCLEOTIDE SEQUENCE [LARGE SCALE GENOMIC DNA]</scope>
    <source>
        <strain evidence="1 2">DSM 9179</strain>
    </source>
</reference>
<dbReference type="AlphaFoldDB" id="A0A1I0RXJ0"/>
<dbReference type="Proteomes" id="UP000199701">
    <property type="component" value="Unassembled WGS sequence"/>
</dbReference>
<name>A0A1I0RXJ0_9FIRM</name>
<evidence type="ECO:0000313" key="1">
    <source>
        <dbReference type="EMBL" id="SEW46308.1"/>
    </source>
</evidence>
<dbReference type="STRING" id="99656.SAMN05421659_1318"/>
<sequence length="94" mass="11265">MICWMQNINKCIEKMQRAPKLIPLYGHRYIPIVTGVDNPPIFSVYQTDVIYYGIDLENYFRNEFLIMSRSVLDDARNNNEITIIPFWSQFCFYD</sequence>